<dbReference type="RefSeq" id="WP_023093710.1">
    <property type="nucleotide sequence ID" value="NZ_BSAO01000026.1"/>
</dbReference>
<keyword evidence="1" id="KW-0614">Plasmid</keyword>
<evidence type="ECO:0000313" key="1">
    <source>
        <dbReference type="EMBL" id="QHU24525.1"/>
    </source>
</evidence>
<reference evidence="1" key="1">
    <citation type="submission" date="2019-10" db="EMBL/GenBank/DDBJ databases">
        <title>Extensively Drug-Resistant Pseudomonas aeruginosa ST664 clone carrying KPC-2-encoding megaplasmid in a burn clinic.</title>
        <authorList>
            <person name="Li Z."/>
            <person name="Cai Z."/>
            <person name="Cai Z."/>
            <person name="Zhang Y."/>
            <person name="Fu T."/>
            <person name="Jin Y."/>
            <person name="Cheng Z."/>
            <person name="Jin S."/>
            <person name="Wu W."/>
            <person name="Yang L."/>
            <person name="Bai F."/>
        </authorList>
    </citation>
    <scope>NUCLEOTIDE SEQUENCE</scope>
    <source>
        <strain evidence="1">NK546</strain>
        <plasmid evidence="1">pNK546b</plasmid>
    </source>
</reference>
<proteinExistence type="predicted"/>
<sequence length="84" mass="9391">MTQLEQTIAERARAHLAGLQAFYAKAKAGTAVEDDRRDYQRNHAAMDALLELRHWRDSGMSEAGRDALLSVELEAAKALRDYCA</sequence>
<organism evidence="1">
    <name type="scientific">Pseudomonas aeruginosa</name>
    <dbReference type="NCBI Taxonomy" id="287"/>
    <lineage>
        <taxon>Bacteria</taxon>
        <taxon>Pseudomonadati</taxon>
        <taxon>Pseudomonadota</taxon>
        <taxon>Gammaproteobacteria</taxon>
        <taxon>Pseudomonadales</taxon>
        <taxon>Pseudomonadaceae</taxon>
        <taxon>Pseudomonas</taxon>
    </lineage>
</organism>
<dbReference type="EMBL" id="MN583270">
    <property type="protein sequence ID" value="QHU24525.1"/>
    <property type="molecule type" value="Genomic_DNA"/>
</dbReference>
<name>A0A6C0L2M9_PSEAI</name>
<protein>
    <submittedName>
        <fullName evidence="1">Uncharacterized protein</fullName>
    </submittedName>
</protein>
<accession>A0A6C0L2M9</accession>
<geneLocation type="plasmid" evidence="1">
    <name>pNK546b</name>
</geneLocation>
<dbReference type="AlphaFoldDB" id="A0A6C0L2M9"/>